<evidence type="ECO:0000313" key="5">
    <source>
        <dbReference type="EMBL" id="QNO45615.1"/>
    </source>
</evidence>
<feature type="transmembrane region" description="Helical" evidence="1">
    <location>
        <begin position="104"/>
        <end position="129"/>
    </location>
</feature>
<gene>
    <name evidence="5" type="ORF">JMABOEBK_00012</name>
    <name evidence="4" type="ORF">NGNLDBCE_00003</name>
    <name evidence="3" type="ORF">OODLAJBE_00002</name>
    <name evidence="2" type="ORF">OONBJFFA_00012</name>
</gene>
<evidence type="ECO:0000313" key="4">
    <source>
        <dbReference type="EMBL" id="QNO45340.1"/>
    </source>
</evidence>
<dbReference type="EMBL" id="MT631100">
    <property type="protein sequence ID" value="QNO45340.1"/>
    <property type="molecule type" value="Genomic_DNA"/>
</dbReference>
<name>A0A7G9Y2G3_9EURY</name>
<dbReference type="EMBL" id="MT630794">
    <property type="protein sequence ID" value="QNO43160.1"/>
    <property type="molecule type" value="Genomic_DNA"/>
</dbReference>
<organism evidence="2">
    <name type="scientific">Candidatus Methanogaster sp. ANME-2c ERB4</name>
    <dbReference type="NCBI Taxonomy" id="2759911"/>
    <lineage>
        <taxon>Archaea</taxon>
        <taxon>Methanobacteriati</taxon>
        <taxon>Methanobacteriota</taxon>
        <taxon>Stenosarchaea group</taxon>
        <taxon>Methanomicrobia</taxon>
        <taxon>Methanosarcinales</taxon>
        <taxon>ANME-2 cluster</taxon>
        <taxon>Candidatus Methanogasteraceae</taxon>
        <taxon>Candidatus Methanogaster</taxon>
    </lineage>
</organism>
<dbReference type="PANTHER" id="PTHR36007:SF2">
    <property type="entry name" value="TRANSPORT PROTEIN-RELATED"/>
    <property type="match status" value="1"/>
</dbReference>
<keyword evidence="1" id="KW-0472">Membrane</keyword>
<keyword evidence="1" id="KW-1133">Transmembrane helix</keyword>
<dbReference type="AlphaFoldDB" id="A0A7G9Y2G3"/>
<dbReference type="InterPro" id="IPR009577">
    <property type="entry name" value="Sm_multidrug_ex"/>
</dbReference>
<proteinExistence type="predicted"/>
<evidence type="ECO:0000256" key="1">
    <source>
        <dbReference type="SAM" id="Phobius"/>
    </source>
</evidence>
<dbReference type="PANTHER" id="PTHR36007">
    <property type="entry name" value="TRANSPORT PROTEIN-RELATED"/>
    <property type="match status" value="1"/>
</dbReference>
<accession>A0A7G9Y2G3</accession>
<feature type="transmembrane region" description="Helical" evidence="1">
    <location>
        <begin position="136"/>
        <end position="159"/>
    </location>
</feature>
<dbReference type="Pfam" id="PF06695">
    <property type="entry name" value="Sm_multidrug_ex"/>
    <property type="match status" value="1"/>
</dbReference>
<dbReference type="EMBL" id="MT631136">
    <property type="protein sequence ID" value="QNO45615.1"/>
    <property type="molecule type" value="Genomic_DNA"/>
</dbReference>
<feature type="transmembrane region" description="Helical" evidence="1">
    <location>
        <begin position="45"/>
        <end position="64"/>
    </location>
</feature>
<reference evidence="2" key="1">
    <citation type="submission" date="2020-06" db="EMBL/GenBank/DDBJ databases">
        <title>Unique genomic features of the anaerobic methanotrophic archaea.</title>
        <authorList>
            <person name="Chadwick G.L."/>
            <person name="Skennerton C.T."/>
            <person name="Laso-Perez R."/>
            <person name="Leu A.O."/>
            <person name="Speth D.R."/>
            <person name="Yu H."/>
            <person name="Morgan-Lang C."/>
            <person name="Hatzenpichler R."/>
            <person name="Goudeau D."/>
            <person name="Malmstrom R."/>
            <person name="Brazelton W.J."/>
            <person name="Woyke T."/>
            <person name="Hallam S.J."/>
            <person name="Tyson G.W."/>
            <person name="Wegener G."/>
            <person name="Boetius A."/>
            <person name="Orphan V."/>
        </authorList>
    </citation>
    <scope>NUCLEOTIDE SEQUENCE</scope>
</reference>
<evidence type="ECO:0000313" key="2">
    <source>
        <dbReference type="EMBL" id="QNO42197.1"/>
    </source>
</evidence>
<sequence>MIDFIVGLFGSVPPPVATVLIAAMPIAELRGAIPVAIGVYGMDPWTAYALAVIGNMLPVIPLLLFLETVSGYLRRWVFWDVFFRWLFTRTYHRHNAKFEKYGTIALLLFVAIPLPVTGAWTGCAAAFVFGIQFRHAFVAILSGVMLAGVIVTSIILGGVEVLNLF</sequence>
<evidence type="ECO:0008006" key="6">
    <source>
        <dbReference type="Google" id="ProtNLM"/>
    </source>
</evidence>
<protein>
    <recommendedName>
        <fullName evidence="6">Small multi-drug export protein</fullName>
    </recommendedName>
</protein>
<dbReference type="EMBL" id="MT630718">
    <property type="protein sequence ID" value="QNO42197.1"/>
    <property type="molecule type" value="Genomic_DNA"/>
</dbReference>
<evidence type="ECO:0000313" key="3">
    <source>
        <dbReference type="EMBL" id="QNO43160.1"/>
    </source>
</evidence>
<keyword evidence="1" id="KW-0812">Transmembrane</keyword>